<evidence type="ECO:0000313" key="2">
    <source>
        <dbReference type="EMBL" id="CCH93609.1"/>
    </source>
</evidence>
<gene>
    <name evidence="2" type="ORF">MICCA_3240003</name>
</gene>
<protein>
    <submittedName>
        <fullName evidence="2">Similarity</fullName>
    </submittedName>
</protein>
<comment type="caution">
    <text evidence="2">The sequence shown here is derived from an EMBL/GenBank/DDBJ whole genome shotgun (WGS) entry which is preliminary data.</text>
</comment>
<dbReference type="Proteomes" id="UP000005806">
    <property type="component" value="Unassembled WGS sequence"/>
</dbReference>
<feature type="transmembrane region" description="Helical" evidence="1">
    <location>
        <begin position="12"/>
        <end position="32"/>
    </location>
</feature>
<accession>A0A822LEC7</accession>
<keyword evidence="1" id="KW-1133">Transmembrane helix</keyword>
<evidence type="ECO:0000256" key="1">
    <source>
        <dbReference type="SAM" id="Phobius"/>
    </source>
</evidence>
<name>A0A822LEC7_MICAE</name>
<sequence>MIIVGRVMVRRLEIISGIALVFLGFLTVSSIAQAPTLEAALPRLANITLHNGRDYKGVTLTRFDRPQRQISFKQGGKEFDLPIAQVTQLTLEGETIISIPENPIIVIQGEDKRCGSVYALPRRFEHLSLVEKQKRKQVEINLSDLPPAMQRELTQKGAYGYVLKQLEFANGELKAAGVVRCRAN</sequence>
<dbReference type="AlphaFoldDB" id="A0A822LEC7"/>
<dbReference type="RefSeq" id="WP_002755509.1">
    <property type="nucleotide sequence ID" value="NZ_HE972586.1"/>
</dbReference>
<reference evidence="2 3" key="1">
    <citation type="submission" date="2012-04" db="EMBL/GenBank/DDBJ databases">
        <authorList>
            <person name="Genoscope - CEA"/>
        </authorList>
    </citation>
    <scope>NUCLEOTIDE SEQUENCE [LARGE SCALE GENOMIC DNA]</scope>
    <source>
        <strain evidence="2 3">9432</strain>
    </source>
</reference>
<evidence type="ECO:0000313" key="3">
    <source>
        <dbReference type="Proteomes" id="UP000005806"/>
    </source>
</evidence>
<keyword evidence="1" id="KW-0812">Transmembrane</keyword>
<organism evidence="2 3">
    <name type="scientific">Microcystis aeruginosa PCC 9432</name>
    <dbReference type="NCBI Taxonomy" id="1160280"/>
    <lineage>
        <taxon>Bacteria</taxon>
        <taxon>Bacillati</taxon>
        <taxon>Cyanobacteriota</taxon>
        <taxon>Cyanophyceae</taxon>
        <taxon>Oscillatoriophycideae</taxon>
        <taxon>Chroococcales</taxon>
        <taxon>Microcystaceae</taxon>
        <taxon>Microcystis</taxon>
    </lineage>
</organism>
<dbReference type="EMBL" id="CAIH01000251">
    <property type="protein sequence ID" value="CCH93609.1"/>
    <property type="molecule type" value="Genomic_DNA"/>
</dbReference>
<proteinExistence type="predicted"/>
<keyword evidence="1" id="KW-0472">Membrane</keyword>